<evidence type="ECO:0000313" key="4">
    <source>
        <dbReference type="Proteomes" id="UP001412067"/>
    </source>
</evidence>
<reference evidence="3 4" key="1">
    <citation type="journal article" date="2022" name="Nat. Plants">
        <title>Genomes of leafy and leafless Platanthera orchids illuminate the evolution of mycoheterotrophy.</title>
        <authorList>
            <person name="Li M.H."/>
            <person name="Liu K.W."/>
            <person name="Li Z."/>
            <person name="Lu H.C."/>
            <person name="Ye Q.L."/>
            <person name="Zhang D."/>
            <person name="Wang J.Y."/>
            <person name="Li Y.F."/>
            <person name="Zhong Z.M."/>
            <person name="Liu X."/>
            <person name="Yu X."/>
            <person name="Liu D.K."/>
            <person name="Tu X.D."/>
            <person name="Liu B."/>
            <person name="Hao Y."/>
            <person name="Liao X.Y."/>
            <person name="Jiang Y.T."/>
            <person name="Sun W.H."/>
            <person name="Chen J."/>
            <person name="Chen Y.Q."/>
            <person name="Ai Y."/>
            <person name="Zhai J.W."/>
            <person name="Wu S.S."/>
            <person name="Zhou Z."/>
            <person name="Hsiao Y.Y."/>
            <person name="Wu W.L."/>
            <person name="Chen Y.Y."/>
            <person name="Lin Y.F."/>
            <person name="Hsu J.L."/>
            <person name="Li C.Y."/>
            <person name="Wang Z.W."/>
            <person name="Zhao X."/>
            <person name="Zhong W.Y."/>
            <person name="Ma X.K."/>
            <person name="Ma L."/>
            <person name="Huang J."/>
            <person name="Chen G.Z."/>
            <person name="Huang M.Z."/>
            <person name="Huang L."/>
            <person name="Peng D.H."/>
            <person name="Luo Y.B."/>
            <person name="Zou S.Q."/>
            <person name="Chen S.P."/>
            <person name="Lan S."/>
            <person name="Tsai W.C."/>
            <person name="Van de Peer Y."/>
            <person name="Liu Z.J."/>
        </authorList>
    </citation>
    <scope>NUCLEOTIDE SEQUENCE [LARGE SCALE GENOMIC DNA]</scope>
    <source>
        <strain evidence="3">Lor288</strain>
    </source>
</reference>
<name>A0ABR2N4Y6_9ASPA</name>
<comment type="caution">
    <text evidence="3">The sequence shown here is derived from an EMBL/GenBank/DDBJ whole genome shotgun (WGS) entry which is preliminary data.</text>
</comment>
<dbReference type="Pfam" id="PF26178">
    <property type="entry name" value="PI-PLC_cat"/>
    <property type="match status" value="1"/>
</dbReference>
<dbReference type="PANTHER" id="PTHR13593:SF145">
    <property type="entry name" value="OS08G0103500 PROTEIN"/>
    <property type="match status" value="1"/>
</dbReference>
<protein>
    <submittedName>
        <fullName evidence="3">PI-PLC X domain-containing protein</fullName>
    </submittedName>
</protein>
<dbReference type="SUPFAM" id="SSF51695">
    <property type="entry name" value="PLC-like phosphodiesterases"/>
    <property type="match status" value="1"/>
</dbReference>
<feature type="region of interest" description="Disordered" evidence="1">
    <location>
        <begin position="156"/>
        <end position="189"/>
    </location>
</feature>
<dbReference type="PANTHER" id="PTHR13593">
    <property type="match status" value="1"/>
</dbReference>
<dbReference type="InterPro" id="IPR051057">
    <property type="entry name" value="PI-PLC_domain"/>
</dbReference>
<evidence type="ECO:0000313" key="3">
    <source>
        <dbReference type="EMBL" id="KAK8971196.1"/>
    </source>
</evidence>
<keyword evidence="2" id="KW-0732">Signal</keyword>
<organism evidence="3 4">
    <name type="scientific">Platanthera guangdongensis</name>
    <dbReference type="NCBI Taxonomy" id="2320717"/>
    <lineage>
        <taxon>Eukaryota</taxon>
        <taxon>Viridiplantae</taxon>
        <taxon>Streptophyta</taxon>
        <taxon>Embryophyta</taxon>
        <taxon>Tracheophyta</taxon>
        <taxon>Spermatophyta</taxon>
        <taxon>Magnoliopsida</taxon>
        <taxon>Liliopsida</taxon>
        <taxon>Asparagales</taxon>
        <taxon>Orchidaceae</taxon>
        <taxon>Orchidoideae</taxon>
        <taxon>Orchideae</taxon>
        <taxon>Orchidinae</taxon>
        <taxon>Platanthera</taxon>
    </lineage>
</organism>
<sequence length="255" mass="27549">MPGLLFLQLLLSILLRLTIFSNAAKVCIIISLFSPASGFPLMEILQVGDGCLADRDCGAGLHCDACGSRCSRITPIDPKTIVSVPSFTGKELPFNKYSWLTTHNSYALAGAKSATGSDLITFTNQQDTVTSQLKPATTAASSSAASPLQPITATSHLSSILRPLRRSPKTSSRERQAPRQPLLSRRNSHHAHLLALRRPQETPPAIKEAIRALLEGSRLRSIASSGAIPGRINRKKRQVDLKYPASSSRCSNQLQ</sequence>
<dbReference type="InterPro" id="IPR017946">
    <property type="entry name" value="PLC-like_Pdiesterase_TIM-brl"/>
</dbReference>
<gene>
    <name evidence="3" type="ORF">KSP40_PGU013683</name>
</gene>
<feature type="chain" id="PRO_5046576926" evidence="2">
    <location>
        <begin position="24"/>
        <end position="255"/>
    </location>
</feature>
<dbReference type="Proteomes" id="UP001412067">
    <property type="component" value="Unassembled WGS sequence"/>
</dbReference>
<accession>A0ABR2N4Y6</accession>
<evidence type="ECO:0000256" key="2">
    <source>
        <dbReference type="SAM" id="SignalP"/>
    </source>
</evidence>
<dbReference type="EMBL" id="JBBWWR010000001">
    <property type="protein sequence ID" value="KAK8971196.1"/>
    <property type="molecule type" value="Genomic_DNA"/>
</dbReference>
<feature type="compositionally biased region" description="Polar residues" evidence="1">
    <location>
        <begin position="245"/>
        <end position="255"/>
    </location>
</feature>
<feature type="signal peptide" evidence="2">
    <location>
        <begin position="1"/>
        <end position="23"/>
    </location>
</feature>
<evidence type="ECO:0000256" key="1">
    <source>
        <dbReference type="SAM" id="MobiDB-lite"/>
    </source>
</evidence>
<feature type="region of interest" description="Disordered" evidence="1">
    <location>
        <begin position="233"/>
        <end position="255"/>
    </location>
</feature>
<proteinExistence type="predicted"/>
<keyword evidence="4" id="KW-1185">Reference proteome</keyword>